<comment type="caution">
    <text evidence="2">The sequence shown here is derived from an EMBL/GenBank/DDBJ whole genome shotgun (WGS) entry which is preliminary data.</text>
</comment>
<reference evidence="2" key="1">
    <citation type="submission" date="2023-01" db="EMBL/GenBank/DDBJ databases">
        <title>Genome assembly of the deep-sea coral Lophelia pertusa.</title>
        <authorList>
            <person name="Herrera S."/>
            <person name="Cordes E."/>
        </authorList>
    </citation>
    <scope>NUCLEOTIDE SEQUENCE</scope>
    <source>
        <strain evidence="2">USNM1676648</strain>
        <tissue evidence="2">Polyp</tissue>
    </source>
</reference>
<dbReference type="OrthoDB" id="5986460at2759"/>
<organism evidence="2 3">
    <name type="scientific">Desmophyllum pertusum</name>
    <dbReference type="NCBI Taxonomy" id="174260"/>
    <lineage>
        <taxon>Eukaryota</taxon>
        <taxon>Metazoa</taxon>
        <taxon>Cnidaria</taxon>
        <taxon>Anthozoa</taxon>
        <taxon>Hexacorallia</taxon>
        <taxon>Scleractinia</taxon>
        <taxon>Caryophylliina</taxon>
        <taxon>Caryophylliidae</taxon>
        <taxon>Desmophyllum</taxon>
    </lineage>
</organism>
<dbReference type="PANTHER" id="PTHR24373">
    <property type="entry name" value="SLIT RELATED LEUCINE-RICH REPEAT NEURONAL PROTEIN"/>
    <property type="match status" value="1"/>
</dbReference>
<gene>
    <name evidence="2" type="primary">LRIG1</name>
    <name evidence="2" type="ORF">OS493_033057</name>
</gene>
<sequence>MLGRISFPIEPSTPIIIDLFEILFPIGHASHSPNRNFKAWARSLALKKTQDYYILTTASSQLFSQGTFSNLTNLEILKSRVERNKISSICSSGVLDLGHNSLTQIEENTFFDLKSLIDLKLNNNGLRKIADGAFDELQLANLELDYNKLEDIPLFKKPSHIASCTDISYNPVKKIDAETLGKHYELESLHMKKTDIRELQNGIFINNTKLQILSFQNCSKLKDIKQNAFKGTRLQALDLQNTPIDSLPGADLESLRKLFIKGATELWEIPIISFKSSDHGQPQLPISLLPY</sequence>
<dbReference type="PANTHER" id="PTHR24373:SF393">
    <property type="entry name" value="PROTEIN SLIT-LIKE PROTEIN"/>
    <property type="match status" value="1"/>
</dbReference>
<dbReference type="InterPro" id="IPR001611">
    <property type="entry name" value="Leu-rich_rpt"/>
</dbReference>
<dbReference type="SUPFAM" id="SSF52047">
    <property type="entry name" value="RNI-like"/>
    <property type="match status" value="1"/>
</dbReference>
<evidence type="ECO:0000256" key="1">
    <source>
        <dbReference type="ARBA" id="ARBA00022729"/>
    </source>
</evidence>
<dbReference type="InterPro" id="IPR050328">
    <property type="entry name" value="Dev_Immune_Receptor"/>
</dbReference>
<name>A0A9W9ZJA1_9CNID</name>
<dbReference type="InterPro" id="IPR032675">
    <property type="entry name" value="LRR_dom_sf"/>
</dbReference>
<evidence type="ECO:0000313" key="2">
    <source>
        <dbReference type="EMBL" id="KAJ7382771.1"/>
    </source>
</evidence>
<dbReference type="Gene3D" id="3.80.10.10">
    <property type="entry name" value="Ribonuclease Inhibitor"/>
    <property type="match status" value="2"/>
</dbReference>
<keyword evidence="3" id="KW-1185">Reference proteome</keyword>
<dbReference type="Pfam" id="PF13306">
    <property type="entry name" value="LRR_5"/>
    <property type="match status" value="1"/>
</dbReference>
<keyword evidence="1" id="KW-0732">Signal</keyword>
<evidence type="ECO:0000313" key="3">
    <source>
        <dbReference type="Proteomes" id="UP001163046"/>
    </source>
</evidence>
<dbReference type="AlphaFoldDB" id="A0A9W9ZJA1"/>
<dbReference type="Pfam" id="PF13855">
    <property type="entry name" value="LRR_8"/>
    <property type="match status" value="1"/>
</dbReference>
<protein>
    <submittedName>
        <fullName evidence="2">Otolith morphogenesis</fullName>
    </submittedName>
</protein>
<dbReference type="InterPro" id="IPR026906">
    <property type="entry name" value="LRR_5"/>
</dbReference>
<dbReference type="Proteomes" id="UP001163046">
    <property type="component" value="Unassembled WGS sequence"/>
</dbReference>
<dbReference type="EMBL" id="MU825915">
    <property type="protein sequence ID" value="KAJ7382771.1"/>
    <property type="molecule type" value="Genomic_DNA"/>
</dbReference>
<accession>A0A9W9ZJA1</accession>
<proteinExistence type="predicted"/>